<keyword evidence="2" id="KW-1003">Cell membrane</keyword>
<feature type="transmembrane region" description="Helical" evidence="7">
    <location>
        <begin position="336"/>
        <end position="368"/>
    </location>
</feature>
<evidence type="ECO:0000313" key="10">
    <source>
        <dbReference type="EMBL" id="CAA9347450.1"/>
    </source>
</evidence>
<reference evidence="10" key="1">
    <citation type="submission" date="2020-02" db="EMBL/GenBank/DDBJ databases">
        <authorList>
            <person name="Meier V. D."/>
        </authorList>
    </citation>
    <scope>NUCLEOTIDE SEQUENCE</scope>
    <source>
        <strain evidence="10">AVDCRST_MAG68</strain>
    </source>
</reference>
<dbReference type="Pfam" id="PF02687">
    <property type="entry name" value="FtsX"/>
    <property type="match status" value="1"/>
</dbReference>
<evidence type="ECO:0000259" key="8">
    <source>
        <dbReference type="Pfam" id="PF02687"/>
    </source>
</evidence>
<comment type="subcellular location">
    <subcellularLocation>
        <location evidence="1">Cell membrane</location>
        <topology evidence="1">Multi-pass membrane protein</topology>
    </subcellularLocation>
</comment>
<sequence>MRFAEGVRGALETVRAYPMRAFFTVFGTLTGVAFLVAVITILEGMSHYVQTSLIGRFHGYNTVSIRREPPAALGESEGERRSRSRHLPLTLDDARWLAERMSTPGVLSAEWTASADARTPGGRKVEKVGLSGATASHFHVRAARVAEGRPFSENEAERGLPVAVIGRDVADRLFPGASALGRRVVFMGIPYRVVGVLARQGKLFTFSMDRIAIVPARSPLNGVATPRDRVEVISFRVAHGSLLPPALAEAEGWMRVRKRLRPAQPNEFSVTTSARALAAWGKVSRVLMVAVPGLIGISLLVAAAVIMNIMLVSVSERTYEIGVRKALGARARDIRLLFLVEAATLSGLGGVLGVVAGLGLAAAVAALSPLPARVAPWSAVLGLLLGIGVGVVAGVYPATRAARLDPVTALGHE</sequence>
<dbReference type="InterPro" id="IPR050250">
    <property type="entry name" value="Macrolide_Exporter_MacB"/>
</dbReference>
<dbReference type="EMBL" id="CADCTW010000161">
    <property type="protein sequence ID" value="CAA9347450.1"/>
    <property type="molecule type" value="Genomic_DNA"/>
</dbReference>
<feature type="domain" description="ABC3 transporter permease C-terminal" evidence="8">
    <location>
        <begin position="295"/>
        <end position="406"/>
    </location>
</feature>
<evidence type="ECO:0000256" key="6">
    <source>
        <dbReference type="ARBA" id="ARBA00038076"/>
    </source>
</evidence>
<evidence type="ECO:0000259" key="9">
    <source>
        <dbReference type="Pfam" id="PF12704"/>
    </source>
</evidence>
<protein>
    <submittedName>
        <fullName evidence="10">ABC-type antimicrobial peptide transport system, permease component</fullName>
    </submittedName>
</protein>
<dbReference type="GO" id="GO:0005886">
    <property type="term" value="C:plasma membrane"/>
    <property type="evidence" value="ECO:0007669"/>
    <property type="project" value="UniProtKB-SubCell"/>
</dbReference>
<evidence type="ECO:0000256" key="5">
    <source>
        <dbReference type="ARBA" id="ARBA00023136"/>
    </source>
</evidence>
<evidence type="ECO:0000256" key="3">
    <source>
        <dbReference type="ARBA" id="ARBA00022692"/>
    </source>
</evidence>
<dbReference type="GO" id="GO:0022857">
    <property type="term" value="F:transmembrane transporter activity"/>
    <property type="evidence" value="ECO:0007669"/>
    <property type="project" value="TreeGrafter"/>
</dbReference>
<feature type="domain" description="MacB-like periplasmic core" evidence="9">
    <location>
        <begin position="22"/>
        <end position="249"/>
    </location>
</feature>
<keyword evidence="4 7" id="KW-1133">Transmembrane helix</keyword>
<evidence type="ECO:0000256" key="1">
    <source>
        <dbReference type="ARBA" id="ARBA00004651"/>
    </source>
</evidence>
<keyword evidence="5 7" id="KW-0472">Membrane</keyword>
<evidence type="ECO:0000256" key="2">
    <source>
        <dbReference type="ARBA" id="ARBA00022475"/>
    </source>
</evidence>
<organism evidence="10">
    <name type="scientific">uncultured Gemmatimonadota bacterium</name>
    <dbReference type="NCBI Taxonomy" id="203437"/>
    <lineage>
        <taxon>Bacteria</taxon>
        <taxon>Pseudomonadati</taxon>
        <taxon>Gemmatimonadota</taxon>
        <taxon>environmental samples</taxon>
    </lineage>
</organism>
<dbReference type="Pfam" id="PF12704">
    <property type="entry name" value="MacB_PCD"/>
    <property type="match status" value="1"/>
</dbReference>
<feature type="transmembrane region" description="Helical" evidence="7">
    <location>
        <begin position="294"/>
        <end position="315"/>
    </location>
</feature>
<feature type="transmembrane region" description="Helical" evidence="7">
    <location>
        <begin position="21"/>
        <end position="42"/>
    </location>
</feature>
<comment type="similarity">
    <text evidence="6">Belongs to the ABC-4 integral membrane protein family.</text>
</comment>
<accession>A0A6J4M1B7</accession>
<evidence type="ECO:0000256" key="7">
    <source>
        <dbReference type="SAM" id="Phobius"/>
    </source>
</evidence>
<feature type="transmembrane region" description="Helical" evidence="7">
    <location>
        <begin position="374"/>
        <end position="396"/>
    </location>
</feature>
<dbReference type="PANTHER" id="PTHR30572:SF4">
    <property type="entry name" value="ABC TRANSPORTER PERMEASE YTRF"/>
    <property type="match status" value="1"/>
</dbReference>
<dbReference type="InterPro" id="IPR003838">
    <property type="entry name" value="ABC3_permease_C"/>
</dbReference>
<dbReference type="PANTHER" id="PTHR30572">
    <property type="entry name" value="MEMBRANE COMPONENT OF TRANSPORTER-RELATED"/>
    <property type="match status" value="1"/>
</dbReference>
<proteinExistence type="inferred from homology"/>
<dbReference type="InterPro" id="IPR025857">
    <property type="entry name" value="MacB_PCD"/>
</dbReference>
<evidence type="ECO:0000256" key="4">
    <source>
        <dbReference type="ARBA" id="ARBA00022989"/>
    </source>
</evidence>
<gene>
    <name evidence="10" type="ORF">AVDCRST_MAG68-4020</name>
</gene>
<dbReference type="AlphaFoldDB" id="A0A6J4M1B7"/>
<keyword evidence="3 7" id="KW-0812">Transmembrane</keyword>
<name>A0A6J4M1B7_9BACT</name>